<feature type="domain" description="Shugoshin C-terminal" evidence="11">
    <location>
        <begin position="460"/>
        <end position="480"/>
    </location>
</feature>
<keyword evidence="7" id="KW-0131">Cell cycle</keyword>
<evidence type="ECO:0000256" key="5">
    <source>
        <dbReference type="ARBA" id="ARBA00022829"/>
    </source>
</evidence>
<keyword evidence="5" id="KW-0159">Chromosome partition</keyword>
<evidence type="ECO:0000256" key="1">
    <source>
        <dbReference type="ARBA" id="ARBA00004584"/>
    </source>
</evidence>
<comment type="subcellular location">
    <subcellularLocation>
        <location evidence="1">Chromosome</location>
        <location evidence="1">Centromere</location>
    </subcellularLocation>
</comment>
<dbReference type="InterPro" id="IPR011516">
    <property type="entry name" value="Shugoshin_N"/>
</dbReference>
<feature type="region of interest" description="Disordered" evidence="10">
    <location>
        <begin position="117"/>
        <end position="138"/>
    </location>
</feature>
<reference evidence="13" key="1">
    <citation type="journal article" date="2020" name="Stud. Mycol.">
        <title>101 Dothideomycetes genomes: a test case for predicting lifestyles and emergence of pathogens.</title>
        <authorList>
            <person name="Haridas S."/>
            <person name="Albert R."/>
            <person name="Binder M."/>
            <person name="Bloem J."/>
            <person name="Labutti K."/>
            <person name="Salamov A."/>
            <person name="Andreopoulos B."/>
            <person name="Baker S."/>
            <person name="Barry K."/>
            <person name="Bills G."/>
            <person name="Bluhm B."/>
            <person name="Cannon C."/>
            <person name="Castanera R."/>
            <person name="Culley D."/>
            <person name="Daum C."/>
            <person name="Ezra D."/>
            <person name="Gonzalez J."/>
            <person name="Henrissat B."/>
            <person name="Kuo A."/>
            <person name="Liang C."/>
            <person name="Lipzen A."/>
            <person name="Lutzoni F."/>
            <person name="Magnuson J."/>
            <person name="Mondo S."/>
            <person name="Nolan M."/>
            <person name="Ohm R."/>
            <person name="Pangilinan J."/>
            <person name="Park H.-J."/>
            <person name="Ramirez L."/>
            <person name="Alfaro M."/>
            <person name="Sun H."/>
            <person name="Tritt A."/>
            <person name="Yoshinaga Y."/>
            <person name="Zwiers L.-H."/>
            <person name="Turgeon B."/>
            <person name="Goodwin S."/>
            <person name="Spatafora J."/>
            <person name="Crous P."/>
            <person name="Grigoriev I."/>
        </authorList>
    </citation>
    <scope>NUCLEOTIDE SEQUENCE</scope>
    <source>
        <strain evidence="13">CBS 123094</strain>
    </source>
</reference>
<dbReference type="OrthoDB" id="5394106at2759"/>
<comment type="similarity">
    <text evidence="2">Belongs to the shugoshin family.</text>
</comment>
<accession>A0A6A5WTC2</accession>
<protein>
    <recommendedName>
        <fullName evidence="15">Shugoshin</fullName>
    </recommendedName>
</protein>
<evidence type="ECO:0008006" key="15">
    <source>
        <dbReference type="Google" id="ProtNLM"/>
    </source>
</evidence>
<proteinExistence type="inferred from homology"/>
<dbReference type="GO" id="GO:0051301">
    <property type="term" value="P:cell division"/>
    <property type="evidence" value="ECO:0007669"/>
    <property type="project" value="UniProtKB-KW"/>
</dbReference>
<feature type="compositionally biased region" description="Low complexity" evidence="10">
    <location>
        <begin position="426"/>
        <end position="436"/>
    </location>
</feature>
<gene>
    <name evidence="13" type="ORF">P154DRAFT_584926</name>
</gene>
<name>A0A6A5WTC2_9PLEO</name>
<evidence type="ECO:0000256" key="6">
    <source>
        <dbReference type="ARBA" id="ARBA00023054"/>
    </source>
</evidence>
<feature type="region of interest" description="Disordered" evidence="10">
    <location>
        <begin position="194"/>
        <end position="512"/>
    </location>
</feature>
<dbReference type="GO" id="GO:0000779">
    <property type="term" value="C:condensed chromosome, centromeric region"/>
    <property type="evidence" value="ECO:0007669"/>
    <property type="project" value="UniProtKB-ARBA"/>
</dbReference>
<organism evidence="13 14">
    <name type="scientific">Amniculicola lignicola CBS 123094</name>
    <dbReference type="NCBI Taxonomy" id="1392246"/>
    <lineage>
        <taxon>Eukaryota</taxon>
        <taxon>Fungi</taxon>
        <taxon>Dikarya</taxon>
        <taxon>Ascomycota</taxon>
        <taxon>Pezizomycotina</taxon>
        <taxon>Dothideomycetes</taxon>
        <taxon>Pleosporomycetidae</taxon>
        <taxon>Pleosporales</taxon>
        <taxon>Amniculicolaceae</taxon>
        <taxon>Amniculicola</taxon>
    </lineage>
</organism>
<feature type="compositionally biased region" description="Basic and acidic residues" evidence="10">
    <location>
        <begin position="361"/>
        <end position="372"/>
    </location>
</feature>
<keyword evidence="14" id="KW-1185">Reference proteome</keyword>
<evidence type="ECO:0000259" key="11">
    <source>
        <dbReference type="Pfam" id="PF07557"/>
    </source>
</evidence>
<evidence type="ECO:0000256" key="10">
    <source>
        <dbReference type="SAM" id="MobiDB-lite"/>
    </source>
</evidence>
<dbReference type="EMBL" id="ML977565">
    <property type="protein sequence ID" value="KAF2004837.1"/>
    <property type="molecule type" value="Genomic_DNA"/>
</dbReference>
<feature type="domain" description="Shugoshin N-terminal coiled-coil" evidence="12">
    <location>
        <begin position="40"/>
        <end position="71"/>
    </location>
</feature>
<dbReference type="AlphaFoldDB" id="A0A6A5WTC2"/>
<evidence type="ECO:0000256" key="9">
    <source>
        <dbReference type="SAM" id="Coils"/>
    </source>
</evidence>
<feature type="region of interest" description="Disordered" evidence="10">
    <location>
        <begin position="532"/>
        <end position="755"/>
    </location>
</feature>
<dbReference type="Pfam" id="PF07557">
    <property type="entry name" value="Shugoshin_C"/>
    <property type="match status" value="1"/>
</dbReference>
<evidence type="ECO:0000256" key="3">
    <source>
        <dbReference type="ARBA" id="ARBA00022454"/>
    </source>
</evidence>
<sequence length="755" mass="83525">MENLEAVKRRFLRQNRELAKYDSPPTHTFIKTPRLTLCDRINSQQSIRIRNLETEGSRLLAENLSLREQVLQLQNTLENQSQRPSFENIDLVKRQLEAKIRELGGLVADLGQIQKPNTAPRCKSQTAATRRSPGERQWRSGLGLQAVEEAMMPTIVEDKFYPRRTMKYVHPQVSRQALPTSPTELTVDSADELRGIMDDPDSQSPDIGPPPIARFDSEEPIVFNGNPTAEQDDQDQQMDAPEEALPITLETRRRRRESGPRLNIRRVSVFQSPPNTVEEGSDTWGKGVKAGAKRKLSVREDEEKTNAQSETEPFRFSRRNTPSDVNVNEDDRPHSPVRSVLASKPVNTDPVLSPKKQRSSIQDKLDKPDKKPSTAPKTSRGRLTITRTKTPTELPTLHIPYEPVEAAEIRLDSLPPKTPAADMIFSPPSTQPSTSRPESKDTPPPGDLTSNDQYGQAGRARRARSAVSYKEPSLNTKMRRPGKELVDAVIPQHERRASMDPTQLAPGEVTIKRETVEPELSWRAVPNVSIRGVTEDRDAGSPLKEKLGRRESSQSGEHWISPEQSKLDSSAASQAISVLLAGGAGSSRRKTVSTSSALQRIESRKVTETVEETEPATSAHAAWTSEERAELEVYDFDGSSPPRPATRPRVDLAKLSRERRRHSSIPASESAEDKKSDSKSFAPGHARSGSANGIRSSSTSSLAKSTAAAKSSMKEKKSSAVPSSMSSMDLKAAVAAKTESIRAERAASRRKSMML</sequence>
<feature type="compositionally biased region" description="Acidic residues" evidence="10">
    <location>
        <begin position="230"/>
        <end position="242"/>
    </location>
</feature>
<evidence type="ECO:0000256" key="8">
    <source>
        <dbReference type="ARBA" id="ARBA00023328"/>
    </source>
</evidence>
<feature type="compositionally biased region" description="Basic and acidic residues" evidence="10">
    <location>
        <begin position="481"/>
        <end position="498"/>
    </location>
</feature>
<keyword evidence="8" id="KW-0137">Centromere</keyword>
<evidence type="ECO:0000313" key="13">
    <source>
        <dbReference type="EMBL" id="KAF2004837.1"/>
    </source>
</evidence>
<feature type="compositionally biased region" description="Low complexity" evidence="10">
    <location>
        <begin position="696"/>
        <end position="711"/>
    </location>
</feature>
<dbReference type="GO" id="GO:0045132">
    <property type="term" value="P:meiotic chromosome segregation"/>
    <property type="evidence" value="ECO:0007669"/>
    <property type="project" value="InterPro"/>
</dbReference>
<dbReference type="Proteomes" id="UP000799779">
    <property type="component" value="Unassembled WGS sequence"/>
</dbReference>
<keyword evidence="3" id="KW-0158">Chromosome</keyword>
<evidence type="ECO:0000256" key="7">
    <source>
        <dbReference type="ARBA" id="ARBA00023306"/>
    </source>
</evidence>
<dbReference type="InterPro" id="IPR011515">
    <property type="entry name" value="Shugoshin_C"/>
</dbReference>
<evidence type="ECO:0000256" key="2">
    <source>
        <dbReference type="ARBA" id="ARBA00010845"/>
    </source>
</evidence>
<keyword evidence="6 9" id="KW-0175">Coiled coil</keyword>
<dbReference type="Pfam" id="PF07558">
    <property type="entry name" value="Shugoshin_N"/>
    <property type="match status" value="1"/>
</dbReference>
<keyword evidence="4" id="KW-0132">Cell division</keyword>
<feature type="compositionally biased region" description="Polar residues" evidence="10">
    <location>
        <begin position="562"/>
        <end position="576"/>
    </location>
</feature>
<dbReference type="GO" id="GO:0005634">
    <property type="term" value="C:nucleus"/>
    <property type="evidence" value="ECO:0007669"/>
    <property type="project" value="InterPro"/>
</dbReference>
<feature type="compositionally biased region" description="Basic and acidic residues" evidence="10">
    <location>
        <begin position="533"/>
        <end position="552"/>
    </location>
</feature>
<evidence type="ECO:0000313" key="14">
    <source>
        <dbReference type="Proteomes" id="UP000799779"/>
    </source>
</evidence>
<evidence type="ECO:0000256" key="4">
    <source>
        <dbReference type="ARBA" id="ARBA00022618"/>
    </source>
</evidence>
<evidence type="ECO:0000259" key="12">
    <source>
        <dbReference type="Pfam" id="PF07558"/>
    </source>
</evidence>
<feature type="coiled-coil region" evidence="9">
    <location>
        <begin position="49"/>
        <end position="83"/>
    </location>
</feature>